<evidence type="ECO:0000259" key="2">
    <source>
        <dbReference type="Pfam" id="PF01370"/>
    </source>
</evidence>
<dbReference type="Pfam" id="PF01370">
    <property type="entry name" value="Epimerase"/>
    <property type="match status" value="1"/>
</dbReference>
<proteinExistence type="predicted"/>
<dbReference type="EMBL" id="CAOJ01015441">
    <property type="protein sequence ID" value="CCO36028.1"/>
    <property type="molecule type" value="Genomic_DNA"/>
</dbReference>
<evidence type="ECO:0000313" key="3">
    <source>
        <dbReference type="EMBL" id="CCO36028.1"/>
    </source>
</evidence>
<sequence length="268" mass="29581">MAETQGLQLAKYYHTRQFQVRIIDFKTSSHLEHNHRCPYAENLAGNLCDLDFCKFALRGAEIVKHTVIRNLLDSACHAGVKAFLYTSPYADAPEPQSGLQSFGSDPPHTGSGTRPNRLSYLDRLHLENVALHYSDRMIVRIARLGEIYGPGDPWIGVENDCSATLIRKALVANQLSSSEARPSIELVGEPNHNRHLSYADDIVKELIELLKGEESKGPHIAQPGEPISNLELAKIALEVVGLDPSSAEIIHANASININEHLPITDKV</sequence>
<evidence type="ECO:0000313" key="4">
    <source>
        <dbReference type="Proteomes" id="UP000012065"/>
    </source>
</evidence>
<organism evidence="3 4">
    <name type="scientific">Thanatephorus cucumeris (strain AG1-IB / isolate 7/3/14)</name>
    <name type="common">Lettuce bottom rot fungus</name>
    <name type="synonym">Rhizoctonia solani</name>
    <dbReference type="NCBI Taxonomy" id="1108050"/>
    <lineage>
        <taxon>Eukaryota</taxon>
        <taxon>Fungi</taxon>
        <taxon>Dikarya</taxon>
        <taxon>Basidiomycota</taxon>
        <taxon>Agaricomycotina</taxon>
        <taxon>Agaricomycetes</taxon>
        <taxon>Cantharellales</taxon>
        <taxon>Ceratobasidiaceae</taxon>
        <taxon>Rhizoctonia</taxon>
        <taxon>Rhizoctonia solani AG-1</taxon>
    </lineage>
</organism>
<dbReference type="Proteomes" id="UP000012065">
    <property type="component" value="Unassembled WGS sequence"/>
</dbReference>
<accession>M5C7T9</accession>
<dbReference type="SUPFAM" id="SSF51735">
    <property type="entry name" value="NAD(P)-binding Rossmann-fold domains"/>
    <property type="match status" value="1"/>
</dbReference>
<evidence type="ECO:0000256" key="1">
    <source>
        <dbReference type="SAM" id="MobiDB-lite"/>
    </source>
</evidence>
<dbReference type="InterPro" id="IPR036291">
    <property type="entry name" value="NAD(P)-bd_dom_sf"/>
</dbReference>
<comment type="caution">
    <text evidence="3">The sequence shown here is derived from an EMBL/GenBank/DDBJ whole genome shotgun (WGS) entry which is preliminary data.</text>
</comment>
<feature type="domain" description="NAD-dependent epimerase/dehydratase" evidence="2">
    <location>
        <begin position="68"/>
        <end position="212"/>
    </location>
</feature>
<feature type="region of interest" description="Disordered" evidence="1">
    <location>
        <begin position="95"/>
        <end position="116"/>
    </location>
</feature>
<dbReference type="Gene3D" id="3.40.50.720">
    <property type="entry name" value="NAD(P)-binding Rossmann-like Domain"/>
    <property type="match status" value="1"/>
</dbReference>
<dbReference type="InterPro" id="IPR001509">
    <property type="entry name" value="Epimerase_deHydtase"/>
</dbReference>
<gene>
    <name evidence="3" type="ORF">BN14_10150</name>
</gene>
<dbReference type="HOGENOM" id="CLU_1038938_0_0_1"/>
<protein>
    <recommendedName>
        <fullName evidence="2">NAD-dependent epimerase/dehydratase domain-containing protein</fullName>
    </recommendedName>
</protein>
<reference evidence="3 4" key="1">
    <citation type="journal article" date="2013" name="J. Biotechnol.">
        <title>Establishment and interpretation of the genome sequence of the phytopathogenic fungus Rhizoctonia solani AG1-IB isolate 7/3/14.</title>
        <authorList>
            <person name="Wibberg D.W."/>
            <person name="Jelonek L.J."/>
            <person name="Rupp O.R."/>
            <person name="Hennig M.H."/>
            <person name="Eikmeyer F.E."/>
            <person name="Goesmann A.G."/>
            <person name="Hartmann A.H."/>
            <person name="Borriss R.B."/>
            <person name="Grosch R.G."/>
            <person name="Puehler A.P."/>
            <person name="Schlueter A.S."/>
        </authorList>
    </citation>
    <scope>NUCLEOTIDE SEQUENCE [LARGE SCALE GENOMIC DNA]</scope>
    <source>
        <strain evidence="4">AG1-IB / isolate 7/3/14</strain>
    </source>
</reference>
<dbReference type="AlphaFoldDB" id="M5C7T9"/>
<name>M5C7T9_THACB</name>